<proteinExistence type="predicted"/>
<dbReference type="AlphaFoldDB" id="A0AAW1NP83"/>
<keyword evidence="2" id="KW-1185">Reference proteome</keyword>
<dbReference type="EMBL" id="JALJOQ010000219">
    <property type="protein sequence ID" value="KAK9788846.1"/>
    <property type="molecule type" value="Genomic_DNA"/>
</dbReference>
<name>A0AAW1NP83_9CHLO</name>
<dbReference type="Proteomes" id="UP001465755">
    <property type="component" value="Unassembled WGS sequence"/>
</dbReference>
<sequence>MANSEAVAAAHSTVRRTCMALIAKPSLAQPAVKAQALFDCLVKAPNTFSAGDVRGLINTVEQERTVWQADAHACKLLPGLRLALAQTLAAALIQSGG</sequence>
<comment type="caution">
    <text evidence="1">The sequence shown here is derived from an EMBL/GenBank/DDBJ whole genome shotgun (WGS) entry which is preliminary data.</text>
</comment>
<protein>
    <submittedName>
        <fullName evidence="1">Uncharacterized protein</fullName>
    </submittedName>
</protein>
<accession>A0AAW1NP83</accession>
<evidence type="ECO:0000313" key="1">
    <source>
        <dbReference type="EMBL" id="KAK9788846.1"/>
    </source>
</evidence>
<gene>
    <name evidence="1" type="ORF">WJX73_005186</name>
</gene>
<reference evidence="1 2" key="1">
    <citation type="journal article" date="2024" name="Nat. Commun.">
        <title>Phylogenomics reveals the evolutionary origins of lichenization in chlorophyte algae.</title>
        <authorList>
            <person name="Puginier C."/>
            <person name="Libourel C."/>
            <person name="Otte J."/>
            <person name="Skaloud P."/>
            <person name="Haon M."/>
            <person name="Grisel S."/>
            <person name="Petersen M."/>
            <person name="Berrin J.G."/>
            <person name="Delaux P.M."/>
            <person name="Dal Grande F."/>
            <person name="Keller J."/>
        </authorList>
    </citation>
    <scope>NUCLEOTIDE SEQUENCE [LARGE SCALE GENOMIC DNA]</scope>
    <source>
        <strain evidence="1 2">SAG 2036</strain>
    </source>
</reference>
<organism evidence="1 2">
    <name type="scientific">Symbiochloris irregularis</name>
    <dbReference type="NCBI Taxonomy" id="706552"/>
    <lineage>
        <taxon>Eukaryota</taxon>
        <taxon>Viridiplantae</taxon>
        <taxon>Chlorophyta</taxon>
        <taxon>core chlorophytes</taxon>
        <taxon>Trebouxiophyceae</taxon>
        <taxon>Trebouxiales</taxon>
        <taxon>Trebouxiaceae</taxon>
        <taxon>Symbiochloris</taxon>
    </lineage>
</organism>
<evidence type="ECO:0000313" key="2">
    <source>
        <dbReference type="Proteomes" id="UP001465755"/>
    </source>
</evidence>